<dbReference type="GO" id="GO:0003700">
    <property type="term" value="F:DNA-binding transcription factor activity"/>
    <property type="evidence" value="ECO:0007669"/>
    <property type="project" value="TreeGrafter"/>
</dbReference>
<dbReference type="PANTHER" id="PTHR24390:SF159">
    <property type="entry name" value="GROWTH FACTOR INDEPENDENT 1 TRANSCRIPTIONAL REPRESSOR"/>
    <property type="match status" value="1"/>
</dbReference>
<dbReference type="Proteomes" id="UP000271974">
    <property type="component" value="Unassembled WGS sequence"/>
</dbReference>
<keyword evidence="5 11" id="KW-0863">Zinc-finger</keyword>
<dbReference type="PROSITE" id="PS00028">
    <property type="entry name" value="ZINC_FINGER_C2H2_1"/>
    <property type="match status" value="1"/>
</dbReference>
<feature type="non-terminal residue" evidence="13">
    <location>
        <position position="1"/>
    </location>
</feature>
<proteinExistence type="inferred from homology"/>
<dbReference type="InterPro" id="IPR013087">
    <property type="entry name" value="Znf_C2H2_type"/>
</dbReference>
<evidence type="ECO:0000256" key="9">
    <source>
        <dbReference type="ARBA" id="ARBA00023163"/>
    </source>
</evidence>
<feature type="domain" description="C2H2-type" evidence="12">
    <location>
        <begin position="128"/>
        <end position="155"/>
    </location>
</feature>
<comment type="caution">
    <text evidence="13">The sequence shown here is derived from an EMBL/GenBank/DDBJ whole genome shotgun (WGS) entry which is preliminary data.</text>
</comment>
<dbReference type="OrthoDB" id="6102811at2759"/>
<dbReference type="AlphaFoldDB" id="A0A3S1BEB5"/>
<dbReference type="PANTHER" id="PTHR24390">
    <property type="entry name" value="ZINC FINGER PROTEIN"/>
    <property type="match status" value="1"/>
</dbReference>
<dbReference type="GO" id="GO:0000978">
    <property type="term" value="F:RNA polymerase II cis-regulatory region sequence-specific DNA binding"/>
    <property type="evidence" value="ECO:0007669"/>
    <property type="project" value="TreeGrafter"/>
</dbReference>
<protein>
    <recommendedName>
        <fullName evidence="12">C2H2-type domain-containing protein</fullName>
    </recommendedName>
</protein>
<reference evidence="13 14" key="1">
    <citation type="submission" date="2019-01" db="EMBL/GenBank/DDBJ databases">
        <title>A draft genome assembly of the solar-powered sea slug Elysia chlorotica.</title>
        <authorList>
            <person name="Cai H."/>
            <person name="Li Q."/>
            <person name="Fang X."/>
            <person name="Li J."/>
            <person name="Curtis N.E."/>
            <person name="Altenburger A."/>
            <person name="Shibata T."/>
            <person name="Feng M."/>
            <person name="Maeda T."/>
            <person name="Schwartz J.A."/>
            <person name="Shigenobu S."/>
            <person name="Lundholm N."/>
            <person name="Nishiyama T."/>
            <person name="Yang H."/>
            <person name="Hasebe M."/>
            <person name="Li S."/>
            <person name="Pierce S.K."/>
            <person name="Wang J."/>
        </authorList>
    </citation>
    <scope>NUCLEOTIDE SEQUENCE [LARGE SCALE GENOMIC DNA]</scope>
    <source>
        <strain evidence="13">EC2010</strain>
        <tissue evidence="13">Whole organism of an adult</tissue>
    </source>
</reference>
<keyword evidence="4" id="KW-0677">Repeat</keyword>
<dbReference type="FunFam" id="3.30.160.60:FF:000075">
    <property type="entry name" value="Putative zinc finger protein 536"/>
    <property type="match status" value="1"/>
</dbReference>
<evidence type="ECO:0000313" key="13">
    <source>
        <dbReference type="EMBL" id="RUS78820.1"/>
    </source>
</evidence>
<gene>
    <name evidence="13" type="ORF">EGW08_013405</name>
</gene>
<evidence type="ECO:0000256" key="1">
    <source>
        <dbReference type="ARBA" id="ARBA00004123"/>
    </source>
</evidence>
<evidence type="ECO:0000256" key="11">
    <source>
        <dbReference type="PROSITE-ProRule" id="PRU00042"/>
    </source>
</evidence>
<evidence type="ECO:0000256" key="3">
    <source>
        <dbReference type="ARBA" id="ARBA00022723"/>
    </source>
</evidence>
<evidence type="ECO:0000256" key="2">
    <source>
        <dbReference type="ARBA" id="ARBA00006991"/>
    </source>
</evidence>
<dbReference type="GO" id="GO:0008270">
    <property type="term" value="F:zinc ion binding"/>
    <property type="evidence" value="ECO:0007669"/>
    <property type="project" value="UniProtKB-KW"/>
</dbReference>
<feature type="non-terminal residue" evidence="13">
    <location>
        <position position="184"/>
    </location>
</feature>
<sequence length="184" mass="21011">LRCSQCAFTTTIEKCLLKHERKCRGEAGIHCPLCAVHYSDSPEELCIHKRRHHRPVKLTCFLCEFKSRSISKLPIHVCKLCLKTMSGETHEDSHWRKAVYACELCSYRAADGLGLRLHVRLHSADGPRACGLCCRKFSQRDHLDSHIGTHTNERPFNCPICDYAAKQMQHLKTHLVTNTCKGPF</sequence>
<dbReference type="GO" id="GO:0005634">
    <property type="term" value="C:nucleus"/>
    <property type="evidence" value="ECO:0007669"/>
    <property type="project" value="UniProtKB-SubCell"/>
</dbReference>
<comment type="similarity">
    <text evidence="2">Belongs to the krueppel C2H2-type zinc-finger protein family.</text>
</comment>
<feature type="domain" description="C2H2-type" evidence="12">
    <location>
        <begin position="100"/>
        <end position="127"/>
    </location>
</feature>
<evidence type="ECO:0000256" key="7">
    <source>
        <dbReference type="ARBA" id="ARBA00023015"/>
    </source>
</evidence>
<dbReference type="GO" id="GO:0006357">
    <property type="term" value="P:regulation of transcription by RNA polymerase II"/>
    <property type="evidence" value="ECO:0007669"/>
    <property type="project" value="TreeGrafter"/>
</dbReference>
<evidence type="ECO:0000256" key="6">
    <source>
        <dbReference type="ARBA" id="ARBA00022833"/>
    </source>
</evidence>
<keyword evidence="8" id="KW-0238">DNA-binding</keyword>
<keyword evidence="9" id="KW-0804">Transcription</keyword>
<dbReference type="PROSITE" id="PS50157">
    <property type="entry name" value="ZINC_FINGER_C2H2_2"/>
    <property type="match status" value="2"/>
</dbReference>
<dbReference type="InterPro" id="IPR036236">
    <property type="entry name" value="Znf_C2H2_sf"/>
</dbReference>
<keyword evidence="7" id="KW-0805">Transcription regulation</keyword>
<evidence type="ECO:0000256" key="8">
    <source>
        <dbReference type="ARBA" id="ARBA00023125"/>
    </source>
</evidence>
<dbReference type="STRING" id="188477.A0A3S1BEB5"/>
<evidence type="ECO:0000313" key="14">
    <source>
        <dbReference type="Proteomes" id="UP000271974"/>
    </source>
</evidence>
<dbReference type="EMBL" id="RQTK01000487">
    <property type="protein sequence ID" value="RUS78820.1"/>
    <property type="molecule type" value="Genomic_DNA"/>
</dbReference>
<accession>A0A3S1BEB5</accession>
<keyword evidence="3" id="KW-0479">Metal-binding</keyword>
<keyword evidence="10" id="KW-0539">Nucleus</keyword>
<evidence type="ECO:0000256" key="5">
    <source>
        <dbReference type="ARBA" id="ARBA00022771"/>
    </source>
</evidence>
<dbReference type="SUPFAM" id="SSF57667">
    <property type="entry name" value="beta-beta-alpha zinc fingers"/>
    <property type="match status" value="2"/>
</dbReference>
<name>A0A3S1BEB5_ELYCH</name>
<keyword evidence="14" id="KW-1185">Reference proteome</keyword>
<comment type="subcellular location">
    <subcellularLocation>
        <location evidence="1">Nucleus</location>
    </subcellularLocation>
</comment>
<organism evidence="13 14">
    <name type="scientific">Elysia chlorotica</name>
    <name type="common">Eastern emerald elysia</name>
    <name type="synonym">Sea slug</name>
    <dbReference type="NCBI Taxonomy" id="188477"/>
    <lineage>
        <taxon>Eukaryota</taxon>
        <taxon>Metazoa</taxon>
        <taxon>Spiralia</taxon>
        <taxon>Lophotrochozoa</taxon>
        <taxon>Mollusca</taxon>
        <taxon>Gastropoda</taxon>
        <taxon>Heterobranchia</taxon>
        <taxon>Euthyneura</taxon>
        <taxon>Panpulmonata</taxon>
        <taxon>Sacoglossa</taxon>
        <taxon>Placobranchoidea</taxon>
        <taxon>Plakobranchidae</taxon>
        <taxon>Elysia</taxon>
    </lineage>
</organism>
<keyword evidence="6" id="KW-0862">Zinc</keyword>
<evidence type="ECO:0000259" key="12">
    <source>
        <dbReference type="PROSITE" id="PS50157"/>
    </source>
</evidence>
<evidence type="ECO:0000256" key="10">
    <source>
        <dbReference type="ARBA" id="ARBA00023242"/>
    </source>
</evidence>
<dbReference type="Gene3D" id="3.30.160.60">
    <property type="entry name" value="Classic Zinc Finger"/>
    <property type="match status" value="2"/>
</dbReference>
<dbReference type="SMART" id="SM00355">
    <property type="entry name" value="ZnF_C2H2"/>
    <property type="match status" value="5"/>
</dbReference>
<evidence type="ECO:0000256" key="4">
    <source>
        <dbReference type="ARBA" id="ARBA00022737"/>
    </source>
</evidence>